<gene>
    <name evidence="3" type="ORF">ASQ42_03970</name>
    <name evidence="2" type="ORF">SACS_0401</name>
</gene>
<keyword evidence="5" id="KW-1185">Reference proteome</keyword>
<proteinExistence type="predicted"/>
<reference evidence="2 4" key="2">
    <citation type="journal article" date="2014" name="PLoS ONE">
        <title>Evolution of mitochondria reconstructed from the energy metabolism of living bacteria.</title>
        <authorList>
            <person name="Degli Esposti M."/>
            <person name="Chouaia B."/>
            <person name="Comandatore F."/>
            <person name="Crotti E."/>
            <person name="Sassera D."/>
            <person name="Lievens P.M."/>
            <person name="Daffonchio D."/>
            <person name="Bandi C."/>
        </authorList>
    </citation>
    <scope>NUCLEOTIDE SEQUENCE [LARGE SCALE GENOMIC DNA]</scope>
    <source>
        <strain evidence="2">AM168</strain>
        <strain evidence="4">AM169</strain>
    </source>
</reference>
<reference evidence="3 5" key="3">
    <citation type="submission" date="2018-02" db="EMBL/GenBank/DDBJ databases">
        <title>Draft genome sequences of four Parasaccharibacter apium strains isolated from honey bees.</title>
        <authorList>
            <person name="Corby-Harris V.L."/>
            <person name="Anderson K.E."/>
        </authorList>
    </citation>
    <scope>NUCLEOTIDE SEQUENCE [LARGE SCALE GENOMIC DNA]</scope>
    <source>
        <strain evidence="3 5">B8</strain>
    </source>
</reference>
<dbReference type="InterPro" id="IPR028992">
    <property type="entry name" value="Hedgehog/Intein_dom"/>
</dbReference>
<dbReference type="Proteomes" id="UP000237218">
    <property type="component" value="Unassembled WGS sequence"/>
</dbReference>
<dbReference type="EMBL" id="CBLY010000003">
    <property type="protein sequence ID" value="CDG33139.1"/>
    <property type="molecule type" value="Genomic_DNA"/>
</dbReference>
<dbReference type="OrthoDB" id="6305173at2"/>
<feature type="domain" description="Hedgehog/Intein (Hint)" evidence="1">
    <location>
        <begin position="184"/>
        <end position="317"/>
    </location>
</feature>
<dbReference type="InterPro" id="IPR036844">
    <property type="entry name" value="Hint_dom_sf"/>
</dbReference>
<reference evidence="2 4" key="1">
    <citation type="journal article" date="2014" name="Genome Biol. Evol.">
        <title>Acetic acid bacteria genomes reveal functional traits for adaptation to life in insect guts.</title>
        <authorList>
            <person name="Chouaia B."/>
            <person name="Gaiarsa S."/>
            <person name="Crotti E."/>
            <person name="Comandatore F."/>
            <person name="Degli Esposti M."/>
            <person name="Ricci I."/>
            <person name="Alma A."/>
            <person name="Favia G."/>
            <person name="Bandi C."/>
            <person name="Daffonchio D."/>
        </authorList>
    </citation>
    <scope>NUCLEOTIDE SEQUENCE [LARGE SCALE GENOMIC DNA]</scope>
    <source>
        <strain evidence="2">AM168</strain>
        <strain evidence="4">AM169</strain>
    </source>
</reference>
<dbReference type="RefSeq" id="WP_052348938.1">
    <property type="nucleotide sequence ID" value="NZ_CBLY010000003.1"/>
</dbReference>
<dbReference type="Gene3D" id="2.170.16.10">
    <property type="entry name" value="Hedgehog/Intein (Hint) domain"/>
    <property type="match status" value="1"/>
</dbReference>
<name>A0A7U7J0A8_9PROT</name>
<dbReference type="EMBL" id="LMYI01000006">
    <property type="protein sequence ID" value="POS63370.1"/>
    <property type="molecule type" value="Genomic_DNA"/>
</dbReference>
<dbReference type="SUPFAM" id="SSF51294">
    <property type="entry name" value="Hedgehog/intein (Hint) domain"/>
    <property type="match status" value="1"/>
</dbReference>
<organism evidence="2 4">
    <name type="scientific">Parasaccharibacter apium</name>
    <dbReference type="NCBI Taxonomy" id="1510841"/>
    <lineage>
        <taxon>Bacteria</taxon>
        <taxon>Pseudomonadati</taxon>
        <taxon>Pseudomonadota</taxon>
        <taxon>Alphaproteobacteria</taxon>
        <taxon>Acetobacterales</taxon>
        <taxon>Acetobacteraceae</taxon>
        <taxon>Parasaccharibacter</taxon>
    </lineage>
</organism>
<comment type="caution">
    <text evidence="2">The sequence shown here is derived from an EMBL/GenBank/DDBJ whole genome shotgun (WGS) entry which is preliminary data.</text>
</comment>
<dbReference type="AlphaFoldDB" id="A0A7U7J0A8"/>
<dbReference type="Pfam" id="PF13403">
    <property type="entry name" value="Hint_2"/>
    <property type="match status" value="1"/>
</dbReference>
<evidence type="ECO:0000313" key="5">
    <source>
        <dbReference type="Proteomes" id="UP000237218"/>
    </source>
</evidence>
<accession>A0A7U7J0A8</accession>
<evidence type="ECO:0000313" key="4">
    <source>
        <dbReference type="Proteomes" id="UP000027590"/>
    </source>
</evidence>
<protein>
    <recommendedName>
        <fullName evidence="1">Hedgehog/Intein (Hint) domain-containing protein</fullName>
    </recommendedName>
</protein>
<evidence type="ECO:0000313" key="3">
    <source>
        <dbReference type="EMBL" id="POS63370.1"/>
    </source>
</evidence>
<evidence type="ECO:0000259" key="1">
    <source>
        <dbReference type="Pfam" id="PF13403"/>
    </source>
</evidence>
<sequence>MIVAQNQTITYTPQSRKAVINTTLFMPDNLSLPQEDTFFAFQGGSLVISPASWNGTVSSSLMAAPHSLTIDPGTGGQLALDYGGLSGASLQTNLSLDLHLVSPPPSGFTFQFTFSGQTTSRTTTRQRYDASANQTIIQMNEDYSFYSTVHANIFIPGNPYGLPQDGRWSPFTPPAPPQTSADVVCYLAGTLIDTPQGPRPIEELRAGDAIHVFRNGHKHIEHLRWSGWKSVTPTSSDDWPIRIRRHTFGENCPFRDLYITEEHCLLLKGSFIPARMLVNGRTILREERDSYDIYHIETYEHRIISANGVLSETYLDTGNRHSFTTPEAALSIPSPASFHSRPKDWQQDAAAPLNVDRAFVEPLHAALAERATRLGFPPETARPATTDDPALTLLDPQGTELALYQRNGGHYLFWLKNSPSFLTIKSRTSRPDRQIGPFVDDRRTLGVLVGEITLVQPDGTDIPLTSHLTAAPNTGWDVTEPVPCRWTTGAAHLPLPDMKQQNGCLLKLEILSAGPYALA</sequence>
<dbReference type="Proteomes" id="UP000027590">
    <property type="component" value="Unassembled WGS sequence"/>
</dbReference>
<evidence type="ECO:0000313" key="2">
    <source>
        <dbReference type="EMBL" id="CDG33139.1"/>
    </source>
</evidence>